<dbReference type="Gene3D" id="1.20.1250.20">
    <property type="entry name" value="MFS general substrate transporter like domains"/>
    <property type="match status" value="1"/>
</dbReference>
<sequence length="415" mass="44514">MGIFLKNKNYRKFTIASWLSGAGNILFYLALMTYASKLQNYSLALSLIAITESLPDLIQSLSGYLADRTHNKYRVIVWLAIIRFALYMLVGILFAININGWNLVLIVIGLNFISDLSGMYSGGLQTPLIVGLVGENEMAEAQGFTSGISQLIILAAQFIGSGLLLFMSYSELAIVNALTFLAAGLIFANIGSKVRKQHIQKEEVNDQNFFATIKSSLKQVRQAHGLLTIVLVVALLNGLLSSIEPLISIVIAGHKSMLIGNYSFTIALLGAAAAIGLASGSAIGTKLLKNVSLFQLSLLSTVNSAVMAIAILNKNIVFCLVLMSTLGFFAGTSSPKLMQWLVVSVDRKILASSAGLLNTILTIAGPVMTTFFTSIAGTINVNYALYGVLGLSVIVFTTTLLVMIKVNKIKQAELA</sequence>
<feature type="transmembrane region" description="Helical" evidence="6">
    <location>
        <begin position="12"/>
        <end position="35"/>
    </location>
</feature>
<evidence type="ECO:0000313" key="8">
    <source>
        <dbReference type="Proteomes" id="UP000247698"/>
    </source>
</evidence>
<feature type="transmembrane region" description="Helical" evidence="6">
    <location>
        <begin position="383"/>
        <end position="404"/>
    </location>
</feature>
<proteinExistence type="predicted"/>
<comment type="caution">
    <text evidence="7">The sequence shown here is derived from an EMBL/GenBank/DDBJ whole genome shotgun (WGS) entry which is preliminary data.</text>
</comment>
<evidence type="ECO:0000256" key="1">
    <source>
        <dbReference type="ARBA" id="ARBA00004651"/>
    </source>
</evidence>
<dbReference type="Proteomes" id="UP000247698">
    <property type="component" value="Unassembled WGS sequence"/>
</dbReference>
<keyword evidence="4 6" id="KW-1133">Transmembrane helix</keyword>
<evidence type="ECO:0000256" key="4">
    <source>
        <dbReference type="ARBA" id="ARBA00022989"/>
    </source>
</evidence>
<dbReference type="InterPro" id="IPR036259">
    <property type="entry name" value="MFS_trans_sf"/>
</dbReference>
<evidence type="ECO:0000256" key="3">
    <source>
        <dbReference type="ARBA" id="ARBA00022692"/>
    </source>
</evidence>
<feature type="transmembrane region" description="Helical" evidence="6">
    <location>
        <begin position="315"/>
        <end position="334"/>
    </location>
</feature>
<protein>
    <submittedName>
        <fullName evidence="7">MFS transporter</fullName>
    </submittedName>
</protein>
<feature type="transmembrane region" description="Helical" evidence="6">
    <location>
        <begin position="143"/>
        <end position="166"/>
    </location>
</feature>
<keyword evidence="3 6" id="KW-0812">Transmembrane</keyword>
<reference evidence="7 8" key="1">
    <citation type="submission" date="2018-05" db="EMBL/GenBank/DDBJ databases">
        <title>Reference genomes for bee gut microbiota database.</title>
        <authorList>
            <person name="Ellegaard K.M."/>
        </authorList>
    </citation>
    <scope>NUCLEOTIDE SEQUENCE [LARGE SCALE GENOMIC DNA]</scope>
    <source>
        <strain evidence="7 8">ESL0184</strain>
    </source>
</reference>
<dbReference type="RefSeq" id="WP_110445334.1">
    <property type="nucleotide sequence ID" value="NZ_QGLG01000001.1"/>
</dbReference>
<feature type="transmembrane region" description="Helical" evidence="6">
    <location>
        <begin position="259"/>
        <end position="279"/>
    </location>
</feature>
<evidence type="ECO:0000256" key="6">
    <source>
        <dbReference type="SAM" id="Phobius"/>
    </source>
</evidence>
<dbReference type="PANTHER" id="PTHR23513:SF6">
    <property type="entry name" value="MAJOR FACILITATOR SUPERFAMILY ASSOCIATED DOMAIN-CONTAINING PROTEIN"/>
    <property type="match status" value="1"/>
</dbReference>
<gene>
    <name evidence="7" type="ORF">DK873_00170</name>
</gene>
<dbReference type="InterPro" id="IPR011701">
    <property type="entry name" value="MFS"/>
</dbReference>
<keyword evidence="5 6" id="KW-0472">Membrane</keyword>
<dbReference type="PANTHER" id="PTHR23513">
    <property type="entry name" value="INTEGRAL MEMBRANE EFFLUX PROTEIN-RELATED"/>
    <property type="match status" value="1"/>
</dbReference>
<dbReference type="Pfam" id="PF07690">
    <property type="entry name" value="MFS_1"/>
    <property type="match status" value="1"/>
</dbReference>
<dbReference type="EMBL" id="QGLG01000001">
    <property type="protein sequence ID" value="PXY86003.1"/>
    <property type="molecule type" value="Genomic_DNA"/>
</dbReference>
<feature type="transmembrane region" description="Helical" evidence="6">
    <location>
        <begin position="102"/>
        <end position="122"/>
    </location>
</feature>
<feature type="transmembrane region" description="Helical" evidence="6">
    <location>
        <begin position="355"/>
        <end position="377"/>
    </location>
</feature>
<accession>A0ABX5N5K2</accession>
<feature type="transmembrane region" description="Helical" evidence="6">
    <location>
        <begin position="76"/>
        <end position="96"/>
    </location>
</feature>
<organism evidence="7 8">
    <name type="scientific">Lactobacillus melliventris</name>
    <dbReference type="NCBI Taxonomy" id="1218507"/>
    <lineage>
        <taxon>Bacteria</taxon>
        <taxon>Bacillati</taxon>
        <taxon>Bacillota</taxon>
        <taxon>Bacilli</taxon>
        <taxon>Lactobacillales</taxon>
        <taxon>Lactobacillaceae</taxon>
        <taxon>Lactobacillus</taxon>
    </lineage>
</organism>
<comment type="subcellular location">
    <subcellularLocation>
        <location evidence="1">Cell membrane</location>
        <topology evidence="1">Multi-pass membrane protein</topology>
    </subcellularLocation>
</comment>
<keyword evidence="2" id="KW-1003">Cell membrane</keyword>
<dbReference type="SUPFAM" id="SSF103473">
    <property type="entry name" value="MFS general substrate transporter"/>
    <property type="match status" value="1"/>
</dbReference>
<evidence type="ECO:0000256" key="5">
    <source>
        <dbReference type="ARBA" id="ARBA00023136"/>
    </source>
</evidence>
<feature type="transmembrane region" description="Helical" evidence="6">
    <location>
        <begin position="172"/>
        <end position="191"/>
    </location>
</feature>
<feature type="transmembrane region" description="Helical" evidence="6">
    <location>
        <begin position="226"/>
        <end position="253"/>
    </location>
</feature>
<name>A0ABX5N5K2_9LACO</name>
<keyword evidence="8" id="KW-1185">Reference proteome</keyword>
<evidence type="ECO:0000313" key="7">
    <source>
        <dbReference type="EMBL" id="PXY86003.1"/>
    </source>
</evidence>
<evidence type="ECO:0000256" key="2">
    <source>
        <dbReference type="ARBA" id="ARBA00022475"/>
    </source>
</evidence>